<feature type="signal peptide" evidence="1">
    <location>
        <begin position="1"/>
        <end position="20"/>
    </location>
</feature>
<proteinExistence type="predicted"/>
<dbReference type="SUPFAM" id="SSF89392">
    <property type="entry name" value="Prokaryotic lipoproteins and lipoprotein localization factors"/>
    <property type="match status" value="1"/>
</dbReference>
<name>A0ABR7SQJ6_9ACTN</name>
<accession>A0ABR7SQJ6</accession>
<organism evidence="2 3">
    <name type="scientific">Streptomyces polyasparticus</name>
    <dbReference type="NCBI Taxonomy" id="2767826"/>
    <lineage>
        <taxon>Bacteria</taxon>
        <taxon>Bacillati</taxon>
        <taxon>Actinomycetota</taxon>
        <taxon>Actinomycetes</taxon>
        <taxon>Kitasatosporales</taxon>
        <taxon>Streptomycetaceae</taxon>
        <taxon>Streptomyces</taxon>
    </lineage>
</organism>
<evidence type="ECO:0000313" key="3">
    <source>
        <dbReference type="Proteomes" id="UP000642284"/>
    </source>
</evidence>
<protein>
    <recommendedName>
        <fullName evidence="4">Lipoprotein</fullName>
    </recommendedName>
</protein>
<keyword evidence="3" id="KW-1185">Reference proteome</keyword>
<feature type="chain" id="PRO_5046113516" description="Lipoprotein" evidence="1">
    <location>
        <begin position="21"/>
        <end position="263"/>
    </location>
</feature>
<gene>
    <name evidence="2" type="ORF">H9Y04_30895</name>
</gene>
<reference evidence="2 3" key="1">
    <citation type="submission" date="2020-08" db="EMBL/GenBank/DDBJ databases">
        <title>Genemic of Streptomyces polyaspartic.</title>
        <authorList>
            <person name="Liu W."/>
        </authorList>
    </citation>
    <scope>NUCLEOTIDE SEQUENCE [LARGE SCALE GENOMIC DNA]</scope>
    <source>
        <strain evidence="2 3">TRM66268-LWL</strain>
    </source>
</reference>
<dbReference type="RefSeq" id="WP_187817399.1">
    <property type="nucleotide sequence ID" value="NZ_JACTVJ010000017.1"/>
</dbReference>
<evidence type="ECO:0000256" key="1">
    <source>
        <dbReference type="SAM" id="SignalP"/>
    </source>
</evidence>
<dbReference type="Proteomes" id="UP000642284">
    <property type="component" value="Unassembled WGS sequence"/>
</dbReference>
<dbReference type="PROSITE" id="PS51257">
    <property type="entry name" value="PROKAR_LIPOPROTEIN"/>
    <property type="match status" value="1"/>
</dbReference>
<evidence type="ECO:0008006" key="4">
    <source>
        <dbReference type="Google" id="ProtNLM"/>
    </source>
</evidence>
<sequence>MKRTLAATAALVVVAVGATACGAGSTVDTGAALLSALTKASDKAQQAGSAEVAMVTEIGQGTPVTMDGTFSWGEGMAYDVQMDAEAAGMGALADGEKIRALLVDGAYYYNVLPQSSGPLDGVHWAKVEASAVLGEEAAAQIDVSGNPVSGLRGIKDAKDVEKVGEETVLGKKTTHYKTSYPADSLGGGAEKGLANVMGEGFDEVTLDVWLDDQSMPVRIKQDMGALKMSMDFKKFGATKKITAPPANDTGDMSAIVEEQLQGS</sequence>
<comment type="caution">
    <text evidence="2">The sequence shown here is derived from an EMBL/GenBank/DDBJ whole genome shotgun (WGS) entry which is preliminary data.</text>
</comment>
<dbReference type="InterPro" id="IPR029046">
    <property type="entry name" value="LolA/LolB/LppX"/>
</dbReference>
<evidence type="ECO:0000313" key="2">
    <source>
        <dbReference type="EMBL" id="MBC9716950.1"/>
    </source>
</evidence>
<dbReference type="EMBL" id="JACTVJ010000017">
    <property type="protein sequence ID" value="MBC9716950.1"/>
    <property type="molecule type" value="Genomic_DNA"/>
</dbReference>
<keyword evidence="1" id="KW-0732">Signal</keyword>
<dbReference type="Gene3D" id="2.50.20.20">
    <property type="match status" value="1"/>
</dbReference>